<dbReference type="UniPathway" id="UPA00834">
    <property type="reaction ID" value="UER00712"/>
</dbReference>
<dbReference type="GO" id="GO:0048034">
    <property type="term" value="P:heme O biosynthetic process"/>
    <property type="evidence" value="ECO:0007669"/>
    <property type="project" value="UniProtKB-UniRule"/>
</dbReference>
<evidence type="ECO:0000256" key="3">
    <source>
        <dbReference type="ARBA" id="ARBA00022679"/>
    </source>
</evidence>
<comment type="catalytic activity">
    <reaction evidence="8 9">
        <text>heme b + (2E,6E)-farnesyl diphosphate + H2O = Fe(II)-heme o + diphosphate</text>
        <dbReference type="Rhea" id="RHEA:28070"/>
        <dbReference type="ChEBI" id="CHEBI:15377"/>
        <dbReference type="ChEBI" id="CHEBI:33019"/>
        <dbReference type="ChEBI" id="CHEBI:60344"/>
        <dbReference type="ChEBI" id="CHEBI:60530"/>
        <dbReference type="ChEBI" id="CHEBI:175763"/>
        <dbReference type="EC" id="2.5.1.141"/>
    </reaction>
</comment>
<evidence type="ECO:0000256" key="4">
    <source>
        <dbReference type="ARBA" id="ARBA00022692"/>
    </source>
</evidence>
<evidence type="ECO:0000313" key="11">
    <source>
        <dbReference type="Proteomes" id="UP000321580"/>
    </source>
</evidence>
<evidence type="ECO:0000256" key="2">
    <source>
        <dbReference type="ARBA" id="ARBA00022475"/>
    </source>
</evidence>
<feature type="transmembrane region" description="Helical" evidence="9">
    <location>
        <begin position="202"/>
        <end position="219"/>
    </location>
</feature>
<comment type="subcellular location">
    <subcellularLocation>
        <location evidence="9">Cell membrane</location>
        <topology evidence="9">Multi-pass membrane protein</topology>
    </subcellularLocation>
    <subcellularLocation>
        <location evidence="1">Membrane</location>
        <topology evidence="1">Multi-pass membrane protein</topology>
    </subcellularLocation>
</comment>
<evidence type="ECO:0000313" key="10">
    <source>
        <dbReference type="EMBL" id="TXB62995.1"/>
    </source>
</evidence>
<evidence type="ECO:0000256" key="7">
    <source>
        <dbReference type="ARBA" id="ARBA00023136"/>
    </source>
</evidence>
<dbReference type="InterPro" id="IPR030470">
    <property type="entry name" value="UbiA_prenylTrfase_CS"/>
</dbReference>
<comment type="similarity">
    <text evidence="9">Belongs to the UbiA prenyltransferase family. Protoheme IX farnesyltransferase subfamily.</text>
</comment>
<dbReference type="GO" id="GO:0008495">
    <property type="term" value="F:protoheme IX farnesyltransferase activity"/>
    <property type="evidence" value="ECO:0007669"/>
    <property type="project" value="UniProtKB-UniRule"/>
</dbReference>
<comment type="pathway">
    <text evidence="9">Porphyrin-containing compound metabolism; heme O biosynthesis; heme O from protoheme: step 1/1.</text>
</comment>
<feature type="transmembrane region" description="Helical" evidence="9">
    <location>
        <begin position="151"/>
        <end position="175"/>
    </location>
</feature>
<evidence type="ECO:0000256" key="8">
    <source>
        <dbReference type="ARBA" id="ARBA00047690"/>
    </source>
</evidence>
<evidence type="ECO:0000256" key="5">
    <source>
        <dbReference type="ARBA" id="ARBA00022989"/>
    </source>
</evidence>
<dbReference type="HAMAP" id="MF_00154">
    <property type="entry name" value="CyoE_CtaB"/>
    <property type="match status" value="1"/>
</dbReference>
<dbReference type="EMBL" id="VOOR01000021">
    <property type="protein sequence ID" value="TXB62995.1"/>
    <property type="molecule type" value="Genomic_DNA"/>
</dbReference>
<dbReference type="EC" id="2.5.1.141" evidence="9"/>
<feature type="transmembrane region" description="Helical" evidence="9">
    <location>
        <begin position="125"/>
        <end position="145"/>
    </location>
</feature>
<dbReference type="PANTHER" id="PTHR43448:SF2">
    <property type="entry name" value="PROTOHEME IX FARNESYLTRANSFERASE, MITOCHONDRIAL"/>
    <property type="match status" value="1"/>
</dbReference>
<proteinExistence type="inferred from homology"/>
<accession>A0A5C6RM05</accession>
<keyword evidence="3 9" id="KW-0808">Transferase</keyword>
<evidence type="ECO:0000256" key="9">
    <source>
        <dbReference type="HAMAP-Rule" id="MF_00154"/>
    </source>
</evidence>
<dbReference type="Proteomes" id="UP000321580">
    <property type="component" value="Unassembled WGS sequence"/>
</dbReference>
<keyword evidence="4 9" id="KW-0812">Transmembrane</keyword>
<keyword evidence="6 9" id="KW-0350">Heme biosynthesis</keyword>
<feature type="transmembrane region" description="Helical" evidence="9">
    <location>
        <begin position="225"/>
        <end position="245"/>
    </location>
</feature>
<dbReference type="GO" id="GO:0006784">
    <property type="term" value="P:heme A biosynthetic process"/>
    <property type="evidence" value="ECO:0007669"/>
    <property type="project" value="TreeGrafter"/>
</dbReference>
<dbReference type="InterPro" id="IPR044878">
    <property type="entry name" value="UbiA_sf"/>
</dbReference>
<reference evidence="10 11" key="1">
    <citation type="submission" date="2019-08" db="EMBL/GenBank/DDBJ databases">
        <title>Genome of Phaeodactylibacter luteus.</title>
        <authorList>
            <person name="Bowman J.P."/>
        </authorList>
    </citation>
    <scope>NUCLEOTIDE SEQUENCE [LARGE SCALE GENOMIC DNA]</scope>
    <source>
        <strain evidence="10 11">KCTC 42180</strain>
    </source>
</reference>
<comment type="function">
    <text evidence="9">Converts heme B (protoheme IX) to heme O by substitution of the vinyl group on carbon 2 of heme B porphyrin ring with a hydroxyethyl farnesyl side group.</text>
</comment>
<protein>
    <recommendedName>
        <fullName evidence="9">Protoheme IX farnesyltransferase</fullName>
        <ecNumber evidence="9">2.5.1.141</ecNumber>
    </recommendedName>
    <alternativeName>
        <fullName evidence="9">Heme B farnesyltransferase</fullName>
    </alternativeName>
    <alternativeName>
        <fullName evidence="9">Heme O synthase</fullName>
    </alternativeName>
</protein>
<keyword evidence="5 9" id="KW-1133">Transmembrane helix</keyword>
<dbReference type="NCBIfam" id="TIGR01473">
    <property type="entry name" value="cyoE_ctaB"/>
    <property type="match status" value="1"/>
</dbReference>
<dbReference type="PROSITE" id="PS00943">
    <property type="entry name" value="UBIA"/>
    <property type="match status" value="1"/>
</dbReference>
<evidence type="ECO:0000256" key="1">
    <source>
        <dbReference type="ARBA" id="ARBA00004141"/>
    </source>
</evidence>
<comment type="caution">
    <text evidence="10">The sequence shown here is derived from an EMBL/GenBank/DDBJ whole genome shotgun (WGS) entry which is preliminary data.</text>
</comment>
<dbReference type="AlphaFoldDB" id="A0A5C6RM05"/>
<evidence type="ECO:0000256" key="6">
    <source>
        <dbReference type="ARBA" id="ARBA00023133"/>
    </source>
</evidence>
<dbReference type="InterPro" id="IPR000537">
    <property type="entry name" value="UbiA_prenyltransferase"/>
</dbReference>
<dbReference type="PANTHER" id="PTHR43448">
    <property type="entry name" value="PROTOHEME IX FARNESYLTRANSFERASE, MITOCHONDRIAL"/>
    <property type="match status" value="1"/>
</dbReference>
<gene>
    <name evidence="10" type="primary">cyoE</name>
    <name evidence="9" type="synonym">ctaB</name>
    <name evidence="10" type="ORF">FRY97_11535</name>
</gene>
<keyword evidence="11" id="KW-1185">Reference proteome</keyword>
<dbReference type="InterPro" id="IPR006369">
    <property type="entry name" value="Protohaem_IX_farnesylTrfase"/>
</dbReference>
<dbReference type="Pfam" id="PF01040">
    <property type="entry name" value="UbiA"/>
    <property type="match status" value="1"/>
</dbReference>
<feature type="transmembrane region" description="Helical" evidence="9">
    <location>
        <begin position="99"/>
        <end position="118"/>
    </location>
</feature>
<dbReference type="GO" id="GO:0005886">
    <property type="term" value="C:plasma membrane"/>
    <property type="evidence" value="ECO:0007669"/>
    <property type="project" value="UniProtKB-SubCell"/>
</dbReference>
<feature type="transmembrane region" description="Helical" evidence="9">
    <location>
        <begin position="28"/>
        <end position="48"/>
    </location>
</feature>
<keyword evidence="2 9" id="KW-1003">Cell membrane</keyword>
<feature type="transmembrane region" description="Helical" evidence="9">
    <location>
        <begin position="69"/>
        <end position="93"/>
    </location>
</feature>
<name>A0A5C6RM05_9BACT</name>
<feature type="transmembrane region" description="Helical" evidence="9">
    <location>
        <begin position="5"/>
        <end position="22"/>
    </location>
</feature>
<dbReference type="Gene3D" id="1.10.357.140">
    <property type="entry name" value="UbiA prenyltransferase"/>
    <property type="match status" value="1"/>
</dbReference>
<dbReference type="OrthoDB" id="9814417at2"/>
<feature type="transmembrane region" description="Helical" evidence="9">
    <location>
        <begin position="252"/>
        <end position="273"/>
    </location>
</feature>
<comment type="miscellaneous">
    <text evidence="9">Carbon 2 of the heme B porphyrin ring is defined according to the Fischer nomenclature.</text>
</comment>
<sequence length="276" mass="29992">MLVKFRLTVTVVFSSVVAFLIASQASDLLAVGILAAGGFLVTGAANTLNQVLEKDFDRLMKRTADRPLAAGRMAVSEAVLSAGMMSLAGITLLAMFNPWTAFFGTFSLVLYAFVYTPMKRISPSAVFIGAIPGALPTLIGVVAAQGGLTPLALSLFALQFLWQFPHFWSIGWLGFEDYRKAGYSLVPASAEGKPDAVIGKQALYYSLMLLPVSMLPYYLGTTGVVSLGIVILLSLCYVAFSWNFFRKADRRSALQLMFFSFLYIPVSLIAFWADKI</sequence>
<keyword evidence="7 9" id="KW-0472">Membrane</keyword>
<organism evidence="10 11">
    <name type="scientific">Phaeodactylibacter luteus</name>
    <dbReference type="NCBI Taxonomy" id="1564516"/>
    <lineage>
        <taxon>Bacteria</taxon>
        <taxon>Pseudomonadati</taxon>
        <taxon>Bacteroidota</taxon>
        <taxon>Saprospiria</taxon>
        <taxon>Saprospirales</taxon>
        <taxon>Haliscomenobacteraceae</taxon>
        <taxon>Phaeodactylibacter</taxon>
    </lineage>
</organism>
<dbReference type="CDD" id="cd13957">
    <property type="entry name" value="PT_UbiA_Cox10"/>
    <property type="match status" value="1"/>
</dbReference>